<dbReference type="Pfam" id="PF08534">
    <property type="entry name" value="Redoxin"/>
    <property type="match status" value="1"/>
</dbReference>
<evidence type="ECO:0000313" key="10">
    <source>
        <dbReference type="Proteomes" id="UP000198825"/>
    </source>
</evidence>
<keyword evidence="2" id="KW-0201">Cytochrome c-type biogenesis</keyword>
<keyword evidence="3" id="KW-0735">Signal-anchor</keyword>
<name>A0A1H2NE95_9ACTN</name>
<feature type="compositionally biased region" description="Low complexity" evidence="6">
    <location>
        <begin position="43"/>
        <end position="53"/>
    </location>
</feature>
<keyword evidence="9" id="KW-0413">Isomerase</keyword>
<dbReference type="CDD" id="cd02966">
    <property type="entry name" value="TlpA_like_family"/>
    <property type="match status" value="1"/>
</dbReference>
<organism evidence="9 10">
    <name type="scientific">Microlunatus sagamiharensis</name>
    <dbReference type="NCBI Taxonomy" id="546874"/>
    <lineage>
        <taxon>Bacteria</taxon>
        <taxon>Bacillati</taxon>
        <taxon>Actinomycetota</taxon>
        <taxon>Actinomycetes</taxon>
        <taxon>Propionibacteriales</taxon>
        <taxon>Propionibacteriaceae</taxon>
        <taxon>Microlunatus</taxon>
    </lineage>
</organism>
<evidence type="ECO:0000256" key="6">
    <source>
        <dbReference type="SAM" id="MobiDB-lite"/>
    </source>
</evidence>
<evidence type="ECO:0000256" key="7">
    <source>
        <dbReference type="SAM" id="SignalP"/>
    </source>
</evidence>
<keyword evidence="3" id="KW-0812">Transmembrane</keyword>
<dbReference type="GO" id="GO:0030313">
    <property type="term" value="C:cell envelope"/>
    <property type="evidence" value="ECO:0007669"/>
    <property type="project" value="UniProtKB-SubCell"/>
</dbReference>
<keyword evidence="10" id="KW-1185">Reference proteome</keyword>
<dbReference type="STRING" id="546874.SAMN04488544_3847"/>
<dbReference type="InterPro" id="IPR036249">
    <property type="entry name" value="Thioredoxin-like_sf"/>
</dbReference>
<keyword evidence="4" id="KW-1015">Disulfide bond</keyword>
<dbReference type="PROSITE" id="PS51257">
    <property type="entry name" value="PROKAR_LIPOPROTEIN"/>
    <property type="match status" value="1"/>
</dbReference>
<dbReference type="InterPro" id="IPR050553">
    <property type="entry name" value="Thioredoxin_ResA/DsbE_sf"/>
</dbReference>
<dbReference type="PANTHER" id="PTHR42852">
    <property type="entry name" value="THIOL:DISULFIDE INTERCHANGE PROTEIN DSBE"/>
    <property type="match status" value="1"/>
</dbReference>
<feature type="region of interest" description="Disordered" evidence="6">
    <location>
        <begin position="29"/>
        <end position="53"/>
    </location>
</feature>
<keyword evidence="7" id="KW-0732">Signal</keyword>
<proteinExistence type="predicted"/>
<evidence type="ECO:0000256" key="2">
    <source>
        <dbReference type="ARBA" id="ARBA00022748"/>
    </source>
</evidence>
<sequence length="214" mass="21644">MTARARAAALALLAALVLAGCTETPSVVRGPAASGSASGGGAVQAPADADPAPNVDLATAKRAAGIPDCPTSGAAPVEDGLPEVTVECLGGGRPVTLSGLRGPMLVNVWGSWCGPCRAEAPFLAEAGRSSAVRVLGVDYPDVPEAAVESAGSAGWTYPQLYDADLAFRTRLQVMALPQTFFVREDGTVAGRHAGPFTSSAQLDDLSRQYLGVAP</sequence>
<dbReference type="PROSITE" id="PS00194">
    <property type="entry name" value="THIOREDOXIN_1"/>
    <property type="match status" value="1"/>
</dbReference>
<evidence type="ECO:0000256" key="4">
    <source>
        <dbReference type="ARBA" id="ARBA00023157"/>
    </source>
</evidence>
<evidence type="ECO:0000256" key="3">
    <source>
        <dbReference type="ARBA" id="ARBA00022968"/>
    </source>
</evidence>
<dbReference type="PROSITE" id="PS51352">
    <property type="entry name" value="THIOREDOXIN_2"/>
    <property type="match status" value="1"/>
</dbReference>
<dbReference type="GO" id="GO:0016491">
    <property type="term" value="F:oxidoreductase activity"/>
    <property type="evidence" value="ECO:0007669"/>
    <property type="project" value="InterPro"/>
</dbReference>
<feature type="chain" id="PRO_5039097986" evidence="7">
    <location>
        <begin position="20"/>
        <end position="214"/>
    </location>
</feature>
<evidence type="ECO:0000256" key="1">
    <source>
        <dbReference type="ARBA" id="ARBA00004196"/>
    </source>
</evidence>
<dbReference type="InterPro" id="IPR013766">
    <property type="entry name" value="Thioredoxin_domain"/>
</dbReference>
<dbReference type="SUPFAM" id="SSF52833">
    <property type="entry name" value="Thioredoxin-like"/>
    <property type="match status" value="1"/>
</dbReference>
<evidence type="ECO:0000256" key="5">
    <source>
        <dbReference type="ARBA" id="ARBA00023284"/>
    </source>
</evidence>
<dbReference type="InterPro" id="IPR013740">
    <property type="entry name" value="Redoxin"/>
</dbReference>
<feature type="signal peptide" evidence="7">
    <location>
        <begin position="1"/>
        <end position="19"/>
    </location>
</feature>
<feature type="domain" description="Thioredoxin" evidence="8">
    <location>
        <begin position="75"/>
        <end position="214"/>
    </location>
</feature>
<evidence type="ECO:0000259" key="8">
    <source>
        <dbReference type="PROSITE" id="PS51352"/>
    </source>
</evidence>
<dbReference type="EMBL" id="LT629799">
    <property type="protein sequence ID" value="SDV03742.1"/>
    <property type="molecule type" value="Genomic_DNA"/>
</dbReference>
<reference evidence="10" key="1">
    <citation type="submission" date="2016-10" db="EMBL/GenBank/DDBJ databases">
        <authorList>
            <person name="Varghese N."/>
            <person name="Submissions S."/>
        </authorList>
    </citation>
    <scope>NUCLEOTIDE SEQUENCE [LARGE SCALE GENOMIC DNA]</scope>
    <source>
        <strain evidence="10">DSM 21743</strain>
    </source>
</reference>
<dbReference type="GO" id="GO:0017004">
    <property type="term" value="P:cytochrome complex assembly"/>
    <property type="evidence" value="ECO:0007669"/>
    <property type="project" value="UniProtKB-KW"/>
</dbReference>
<accession>A0A1H2NE95</accession>
<dbReference type="OrthoDB" id="9796554at2"/>
<comment type="subcellular location">
    <subcellularLocation>
        <location evidence="1">Cell envelope</location>
    </subcellularLocation>
</comment>
<keyword evidence="5" id="KW-0676">Redox-active center</keyword>
<dbReference type="RefSeq" id="WP_091078221.1">
    <property type="nucleotide sequence ID" value="NZ_LT629799.1"/>
</dbReference>
<dbReference type="PANTHER" id="PTHR42852:SF6">
    <property type="entry name" value="THIOL:DISULFIDE INTERCHANGE PROTEIN DSBE"/>
    <property type="match status" value="1"/>
</dbReference>
<dbReference type="GO" id="GO:0016853">
    <property type="term" value="F:isomerase activity"/>
    <property type="evidence" value="ECO:0007669"/>
    <property type="project" value="UniProtKB-KW"/>
</dbReference>
<gene>
    <name evidence="9" type="ORF">SAMN04488544_3847</name>
</gene>
<protein>
    <submittedName>
        <fullName evidence="9">Thiol-disulfide isomerase or thioredoxin</fullName>
    </submittedName>
</protein>
<dbReference type="InterPro" id="IPR017937">
    <property type="entry name" value="Thioredoxin_CS"/>
</dbReference>
<dbReference type="Gene3D" id="3.40.30.10">
    <property type="entry name" value="Glutaredoxin"/>
    <property type="match status" value="1"/>
</dbReference>
<evidence type="ECO:0000313" key="9">
    <source>
        <dbReference type="EMBL" id="SDV03742.1"/>
    </source>
</evidence>
<dbReference type="Proteomes" id="UP000198825">
    <property type="component" value="Chromosome I"/>
</dbReference>
<dbReference type="AlphaFoldDB" id="A0A1H2NE95"/>